<accession>A0ABY2H7V9</accession>
<feature type="non-terminal residue" evidence="2">
    <location>
        <position position="1"/>
    </location>
</feature>
<dbReference type="EMBL" id="PPTA01000004">
    <property type="protein sequence ID" value="TFB04298.1"/>
    <property type="molecule type" value="Genomic_DNA"/>
</dbReference>
<comment type="caution">
    <text evidence="2">The sequence shown here is derived from an EMBL/GenBank/DDBJ whole genome shotgun (WGS) entry which is preliminary data.</text>
</comment>
<evidence type="ECO:0000313" key="2">
    <source>
        <dbReference type="EMBL" id="TFB04298.1"/>
    </source>
</evidence>
<gene>
    <name evidence="2" type="ORF">CCMA1212_003320</name>
</gene>
<evidence type="ECO:0000313" key="3">
    <source>
        <dbReference type="Proteomes" id="UP001642720"/>
    </source>
</evidence>
<feature type="region of interest" description="Disordered" evidence="1">
    <location>
        <begin position="27"/>
        <end position="51"/>
    </location>
</feature>
<sequence>IQHCPIRSKAHLEPRLQRNGLAPLDRLQSARLSSTRGRRTDPGLGLAAASQPRPLSSSFRFSISFSLSPMLVSALLLFTS</sequence>
<dbReference type="RefSeq" id="XP_073560499.1">
    <property type="nucleotide sequence ID" value="XM_073700672.1"/>
</dbReference>
<proteinExistence type="predicted"/>
<reference evidence="2 3" key="1">
    <citation type="submission" date="2018-01" db="EMBL/GenBank/DDBJ databases">
        <title>Genome characterization of the sugarcane-associated fungus Trichoderma ghanense CCMA-1212 and their application in lignocelulose bioconversion.</title>
        <authorList>
            <person name="Steindorff A.S."/>
            <person name="Mendes T.D."/>
            <person name="Vilela E.S.D."/>
            <person name="Rodrigues D.S."/>
            <person name="Formighieri E.F."/>
            <person name="Melo I.S."/>
            <person name="Favaro L.C.L."/>
        </authorList>
    </citation>
    <scope>NUCLEOTIDE SEQUENCE [LARGE SCALE GENOMIC DNA]</scope>
    <source>
        <strain evidence="2 3">CCMA-1212</strain>
    </source>
</reference>
<organism evidence="2 3">
    <name type="scientific">Trichoderma ghanense</name>
    <dbReference type="NCBI Taxonomy" id="65468"/>
    <lineage>
        <taxon>Eukaryota</taxon>
        <taxon>Fungi</taxon>
        <taxon>Dikarya</taxon>
        <taxon>Ascomycota</taxon>
        <taxon>Pezizomycotina</taxon>
        <taxon>Sordariomycetes</taxon>
        <taxon>Hypocreomycetidae</taxon>
        <taxon>Hypocreales</taxon>
        <taxon>Hypocreaceae</taxon>
        <taxon>Trichoderma</taxon>
    </lineage>
</organism>
<dbReference type="GeneID" id="300575122"/>
<protein>
    <submittedName>
        <fullName evidence="2">Uncharacterized protein</fullName>
    </submittedName>
</protein>
<dbReference type="Proteomes" id="UP001642720">
    <property type="component" value="Unassembled WGS sequence"/>
</dbReference>
<keyword evidence="3" id="KW-1185">Reference proteome</keyword>
<name>A0ABY2H7V9_9HYPO</name>
<evidence type="ECO:0000256" key="1">
    <source>
        <dbReference type="SAM" id="MobiDB-lite"/>
    </source>
</evidence>